<sequence>ANKILEVRSNFGYLAMNGRTSHPVGNDSSSGLPYESWTGGLHGWSHKSWCHFMTREVGSGQDGKLKA</sequence>
<gene>
    <name evidence="1" type="ORF">HAX54_019353</name>
</gene>
<name>A0ABS8UR20_DATST</name>
<evidence type="ECO:0000313" key="1">
    <source>
        <dbReference type="EMBL" id="MCD9560628.1"/>
    </source>
</evidence>
<dbReference type="Proteomes" id="UP000823775">
    <property type="component" value="Unassembled WGS sequence"/>
</dbReference>
<evidence type="ECO:0000313" key="2">
    <source>
        <dbReference type="Proteomes" id="UP000823775"/>
    </source>
</evidence>
<protein>
    <submittedName>
        <fullName evidence="1">Uncharacterized protein</fullName>
    </submittedName>
</protein>
<comment type="caution">
    <text evidence="1">The sequence shown here is derived from an EMBL/GenBank/DDBJ whole genome shotgun (WGS) entry which is preliminary data.</text>
</comment>
<dbReference type="EMBL" id="JACEIK010002350">
    <property type="protein sequence ID" value="MCD9560628.1"/>
    <property type="molecule type" value="Genomic_DNA"/>
</dbReference>
<keyword evidence="2" id="KW-1185">Reference proteome</keyword>
<proteinExistence type="predicted"/>
<feature type="non-terminal residue" evidence="1">
    <location>
        <position position="1"/>
    </location>
</feature>
<accession>A0ABS8UR20</accession>
<organism evidence="1 2">
    <name type="scientific">Datura stramonium</name>
    <name type="common">Jimsonweed</name>
    <name type="synonym">Common thornapple</name>
    <dbReference type="NCBI Taxonomy" id="4076"/>
    <lineage>
        <taxon>Eukaryota</taxon>
        <taxon>Viridiplantae</taxon>
        <taxon>Streptophyta</taxon>
        <taxon>Embryophyta</taxon>
        <taxon>Tracheophyta</taxon>
        <taxon>Spermatophyta</taxon>
        <taxon>Magnoliopsida</taxon>
        <taxon>eudicotyledons</taxon>
        <taxon>Gunneridae</taxon>
        <taxon>Pentapetalae</taxon>
        <taxon>asterids</taxon>
        <taxon>lamiids</taxon>
        <taxon>Solanales</taxon>
        <taxon>Solanaceae</taxon>
        <taxon>Solanoideae</taxon>
        <taxon>Datureae</taxon>
        <taxon>Datura</taxon>
    </lineage>
</organism>
<reference evidence="1 2" key="1">
    <citation type="journal article" date="2021" name="BMC Genomics">
        <title>Datura genome reveals duplications of psychoactive alkaloid biosynthetic genes and high mutation rate following tissue culture.</title>
        <authorList>
            <person name="Rajewski A."/>
            <person name="Carter-House D."/>
            <person name="Stajich J."/>
            <person name="Litt A."/>
        </authorList>
    </citation>
    <scope>NUCLEOTIDE SEQUENCE [LARGE SCALE GENOMIC DNA]</scope>
    <source>
        <strain evidence="1">AR-01</strain>
    </source>
</reference>